<sequence>NIQNRVRKLRMSRKRAFDIAHEIEKTDFVIIIDRPVHYNLSFIAGEVMKNGSIGAAYITEYPNDVKISFRLSKALSSEEVDKFRVDLLAQSMSGGGHKPASGAETETLEEALTKIENWGMNLNFEMETIDLREKE</sequence>
<comment type="caution">
    <text evidence="1">The sequence shown here is derived from an EMBL/GenBank/DDBJ whole genome shotgun (WGS) entry which is preliminary data.</text>
</comment>
<organism evidence="1">
    <name type="scientific">marine sediment metagenome</name>
    <dbReference type="NCBI Taxonomy" id="412755"/>
    <lineage>
        <taxon>unclassified sequences</taxon>
        <taxon>metagenomes</taxon>
        <taxon>ecological metagenomes</taxon>
    </lineage>
</organism>
<reference evidence="1" key="1">
    <citation type="journal article" date="2014" name="Front. Microbiol.">
        <title>High frequency of phylogenetically diverse reductive dehalogenase-homologous genes in deep subseafloor sedimentary metagenomes.</title>
        <authorList>
            <person name="Kawai M."/>
            <person name="Futagami T."/>
            <person name="Toyoda A."/>
            <person name="Takaki Y."/>
            <person name="Nishi S."/>
            <person name="Hori S."/>
            <person name="Arai W."/>
            <person name="Tsubouchi T."/>
            <person name="Morono Y."/>
            <person name="Uchiyama I."/>
            <person name="Ito T."/>
            <person name="Fujiyama A."/>
            <person name="Inagaki F."/>
            <person name="Takami H."/>
        </authorList>
    </citation>
    <scope>NUCLEOTIDE SEQUENCE</scope>
    <source>
        <strain evidence="1">Expedition CK06-06</strain>
    </source>
</reference>
<dbReference type="Gene3D" id="3.10.310.30">
    <property type="match status" value="1"/>
</dbReference>
<proteinExistence type="predicted"/>
<accession>X1G3S9</accession>
<dbReference type="AlphaFoldDB" id="X1G3S9"/>
<evidence type="ECO:0000313" key="1">
    <source>
        <dbReference type="EMBL" id="GAH52551.1"/>
    </source>
</evidence>
<gene>
    <name evidence="1" type="ORF">S03H2_29959</name>
</gene>
<name>X1G3S9_9ZZZZ</name>
<feature type="non-terminal residue" evidence="1">
    <location>
        <position position="1"/>
    </location>
</feature>
<protein>
    <submittedName>
        <fullName evidence="1">Uncharacterized protein</fullName>
    </submittedName>
</protein>
<dbReference type="EMBL" id="BARU01018105">
    <property type="protein sequence ID" value="GAH52551.1"/>
    <property type="molecule type" value="Genomic_DNA"/>
</dbReference>